<proteinExistence type="predicted"/>
<sequence>MRHPARTVTELALSAVVLAGATAAGALLFALAEGGYATLSDLVREVGLPGAIAVVAAPLIAWRISGPRLGRAVLLGAVAGIAGTAVLELARETGFRGFDSMPGDIAMLMGVLLRDQIMQGPDTASNIAGWGYHVWNGAMFGVIYAVLIGGFPRRGRGGALAGTLMGLVYGLLLGTGFMASPVPNAVGAGEFGVDMWPKFALTVYLAHAGFGALTGFLVHRFGARIAPLWTIAGELLPGHRQAGRKTETPGHRQARKETGTRTPRRGPYRPRS</sequence>
<reference evidence="3" key="1">
    <citation type="submission" date="2021-10" db="EMBL/GenBank/DDBJ databases">
        <title>Streptomyces nigrumlapis sp.nov.,an antimicrobial producing actinobacterium isolated from Black Gobi rocks.</title>
        <authorList>
            <person name="Wen Y."/>
            <person name="Zhang W."/>
            <person name="Liu X.G."/>
        </authorList>
    </citation>
    <scope>NUCLEOTIDE SEQUENCE</scope>
    <source>
        <strain evidence="3">ST13-2-2</strain>
    </source>
</reference>
<dbReference type="Proteomes" id="UP000830115">
    <property type="component" value="Chromosome"/>
</dbReference>
<feature type="compositionally biased region" description="Basic residues" evidence="1">
    <location>
        <begin position="262"/>
        <end position="272"/>
    </location>
</feature>
<keyword evidence="2" id="KW-0812">Transmembrane</keyword>
<feature type="transmembrane region" description="Helical" evidence="2">
    <location>
        <begin position="132"/>
        <end position="151"/>
    </location>
</feature>
<gene>
    <name evidence="3" type="ORF">K9S39_03710</name>
</gene>
<evidence type="ECO:0000256" key="1">
    <source>
        <dbReference type="SAM" id="MobiDB-lite"/>
    </source>
</evidence>
<accession>A0ABY4M2L6</accession>
<name>A0ABY4M2L6_9ACTN</name>
<evidence type="ECO:0000256" key="2">
    <source>
        <dbReference type="SAM" id="Phobius"/>
    </source>
</evidence>
<evidence type="ECO:0000313" key="3">
    <source>
        <dbReference type="EMBL" id="UQA91109.1"/>
    </source>
</evidence>
<feature type="transmembrane region" description="Helical" evidence="2">
    <location>
        <begin position="72"/>
        <end position="90"/>
    </location>
</feature>
<dbReference type="RefSeq" id="WP_248861901.1">
    <property type="nucleotide sequence ID" value="NZ_CP086322.1"/>
</dbReference>
<evidence type="ECO:0000313" key="4">
    <source>
        <dbReference type="Proteomes" id="UP000830115"/>
    </source>
</evidence>
<organism evidence="3 4">
    <name type="scientific">Streptomyces halobius</name>
    <dbReference type="NCBI Taxonomy" id="2879846"/>
    <lineage>
        <taxon>Bacteria</taxon>
        <taxon>Bacillati</taxon>
        <taxon>Actinomycetota</taxon>
        <taxon>Actinomycetes</taxon>
        <taxon>Kitasatosporales</taxon>
        <taxon>Streptomycetaceae</taxon>
        <taxon>Streptomyces</taxon>
    </lineage>
</organism>
<feature type="transmembrane region" description="Helical" evidence="2">
    <location>
        <begin position="199"/>
        <end position="218"/>
    </location>
</feature>
<feature type="transmembrane region" description="Helical" evidence="2">
    <location>
        <begin position="158"/>
        <end position="179"/>
    </location>
</feature>
<feature type="region of interest" description="Disordered" evidence="1">
    <location>
        <begin position="239"/>
        <end position="272"/>
    </location>
</feature>
<feature type="compositionally biased region" description="Basic and acidic residues" evidence="1">
    <location>
        <begin position="244"/>
        <end position="259"/>
    </location>
</feature>
<keyword evidence="2" id="KW-0472">Membrane</keyword>
<keyword evidence="2" id="KW-1133">Transmembrane helix</keyword>
<keyword evidence="4" id="KW-1185">Reference proteome</keyword>
<feature type="transmembrane region" description="Helical" evidence="2">
    <location>
        <begin position="46"/>
        <end position="65"/>
    </location>
</feature>
<dbReference type="EMBL" id="CP086322">
    <property type="protein sequence ID" value="UQA91109.1"/>
    <property type="molecule type" value="Genomic_DNA"/>
</dbReference>
<protein>
    <submittedName>
        <fullName evidence="3">Uncharacterized protein</fullName>
    </submittedName>
</protein>